<dbReference type="CDD" id="cd01171">
    <property type="entry name" value="YXKO-related"/>
    <property type="match status" value="1"/>
</dbReference>
<dbReference type="GO" id="GO:0110051">
    <property type="term" value="P:metabolite repair"/>
    <property type="evidence" value="ECO:0007669"/>
    <property type="project" value="TreeGrafter"/>
</dbReference>
<evidence type="ECO:0000256" key="13">
    <source>
        <dbReference type="ARBA" id="ARBA00023268"/>
    </source>
</evidence>
<feature type="binding site" evidence="17">
    <location>
        <position position="451"/>
    </location>
    <ligand>
        <name>AMP</name>
        <dbReference type="ChEBI" id="CHEBI:456215"/>
    </ligand>
</feature>
<evidence type="ECO:0000256" key="9">
    <source>
        <dbReference type="ARBA" id="ARBA00022958"/>
    </source>
</evidence>
<feature type="binding site" evidence="18">
    <location>
        <begin position="134"/>
        <end position="140"/>
    </location>
    <ligand>
        <name>(6S)-NADPHX</name>
        <dbReference type="ChEBI" id="CHEBI:64076"/>
    </ligand>
</feature>
<evidence type="ECO:0000256" key="6">
    <source>
        <dbReference type="ARBA" id="ARBA00022741"/>
    </source>
</evidence>
<dbReference type="GO" id="GO:0005524">
    <property type="term" value="F:ATP binding"/>
    <property type="evidence" value="ECO:0007669"/>
    <property type="project" value="UniProtKB-UniRule"/>
</dbReference>
<evidence type="ECO:0000256" key="7">
    <source>
        <dbReference type="ARBA" id="ARBA00022840"/>
    </source>
</evidence>
<feature type="binding site" evidence="18">
    <location>
        <position position="163"/>
    </location>
    <ligand>
        <name>(6S)-NADPHX</name>
        <dbReference type="ChEBI" id="CHEBI:64076"/>
    </ligand>
</feature>
<keyword evidence="10 17" id="KW-0520">NAD</keyword>
<dbReference type="HAMAP" id="MF_01965">
    <property type="entry name" value="NADHX_dehydratase"/>
    <property type="match status" value="1"/>
</dbReference>
<feature type="binding site" evidence="17">
    <location>
        <position position="266"/>
    </location>
    <ligand>
        <name>(6S)-NADPHX</name>
        <dbReference type="ChEBI" id="CHEBI:64076"/>
    </ligand>
</feature>
<evidence type="ECO:0000256" key="12">
    <source>
        <dbReference type="ARBA" id="ARBA00023239"/>
    </source>
</evidence>
<comment type="function">
    <text evidence="17">Catalyzes the dehydration of the S-form of NAD(P)HX at the expense of ADP, which is converted to AMP. Together with NAD(P)HX epimerase, which catalyzes the epimerization of the S- and R-forms, the enzyme allows the repair of both epimers of NAD(P)HX, a damaged form of NAD(P)H that is a result of enzymatic or heat-dependent hydration.</text>
</comment>
<sequence length="509" mass="51728">MDDHGAETKGRAELALLTTQQMAAADRIAIAAGIPGIDLMERAGRVVAEAAFRRAGAGGAVTLLCGPGNNGGDGLIAARLLRERRLTVRVVLPGGVDGFKGDAAIAMERWAGSFEPLDALRDGKGDVFVDALFGAGLTRPLAGAFAEAAAFLNKAGRPVIAVDVPSGVSGDTGRAEGIAVRASETVTFFRLKPGHLLLPGRSLCGPVTVADIGIPARAALEAVGPTAFRNDPKLWRQAWPKHGADTHKFRRGAVAVIAGGIAGVGAPRLSARAALRIGAGLATLLCEPEALPIHAARGPDALMQRAVADRAALEAFLRDRRVSTVVAGPALGLGVRAQKLVRAVIADDRPAVLDADALTTLAGFPDGGVSLLHGRGSEVVLTPHEGEFQRLFGDDPAIATEPSKLEKARKAAALSGAVVVYKGADTVIASPDGRAAINATGSPALATAGAGDVLAGVIGGLLGQGMSAFEASCAAAWLHGLAGEKLGMGLIADDLPEAIPPLLRSVFPA</sequence>
<evidence type="ECO:0000313" key="22">
    <source>
        <dbReference type="EMBL" id="UZF88870.1"/>
    </source>
</evidence>
<name>A0A9E8CN70_9HYPH</name>
<comment type="similarity">
    <text evidence="18">Belongs to the NnrE/AIBP family.</text>
</comment>
<comment type="function">
    <text evidence="18">Catalyzes the epimerization of the S- and R-forms of NAD(P)HX, a damaged form of NAD(P)H that is a result of enzymatic or heat-dependent hydration. This is a prerequisite for the S-specific NAD(P)H-hydrate dehydratase to allow the repair of both epimers of NAD(P)HX.</text>
</comment>
<comment type="similarity">
    <text evidence="4 19">In the C-terminal section; belongs to the NnrD/CARKD family.</text>
</comment>
<comment type="subunit">
    <text evidence="17">Homotetramer.</text>
</comment>
<keyword evidence="12 17" id="KW-0456">Lyase</keyword>
<dbReference type="GO" id="GO:0046496">
    <property type="term" value="P:nicotinamide nucleotide metabolic process"/>
    <property type="evidence" value="ECO:0007669"/>
    <property type="project" value="UniProtKB-UniRule"/>
</dbReference>
<feature type="binding site" evidence="18">
    <location>
        <position position="166"/>
    </location>
    <ligand>
        <name>K(+)</name>
        <dbReference type="ChEBI" id="CHEBI:29103"/>
    </ligand>
</feature>
<feature type="binding site" evidence="17">
    <location>
        <position position="452"/>
    </location>
    <ligand>
        <name>(6S)-NADPHX</name>
        <dbReference type="ChEBI" id="CHEBI:64076"/>
    </ligand>
</feature>
<dbReference type="InterPro" id="IPR030677">
    <property type="entry name" value="Nnr"/>
</dbReference>
<comment type="function">
    <text evidence="14 19">Bifunctional enzyme that catalyzes the epimerization of the S- and R-forms of NAD(P)HX and the dehydration of the S-form of NAD(P)HX at the expense of ADP, which is converted to AMP. This allows the repair of both epimers of NAD(P)HX, a damaged form of NAD(P)H that is a result of enzymatic or heat-dependent hydration.</text>
</comment>
<dbReference type="InterPro" id="IPR029056">
    <property type="entry name" value="Ribokinase-like"/>
</dbReference>
<evidence type="ECO:0000256" key="8">
    <source>
        <dbReference type="ARBA" id="ARBA00022857"/>
    </source>
</evidence>
<dbReference type="PROSITE" id="PS51385">
    <property type="entry name" value="YJEF_N"/>
    <property type="match status" value="1"/>
</dbReference>
<keyword evidence="6 17" id="KW-0547">Nucleotide-binding</keyword>
<gene>
    <name evidence="17" type="primary">nnrD</name>
    <name evidence="18" type="synonym">nnrE</name>
    <name evidence="22" type="ORF">NWE54_08825</name>
</gene>
<feature type="binding site" evidence="18">
    <location>
        <position position="130"/>
    </location>
    <ligand>
        <name>K(+)</name>
        <dbReference type="ChEBI" id="CHEBI:29103"/>
    </ligand>
</feature>
<dbReference type="SUPFAM" id="SSF64153">
    <property type="entry name" value="YjeF N-terminal domain-like"/>
    <property type="match status" value="1"/>
</dbReference>
<dbReference type="EC" id="4.2.1.136" evidence="19"/>
<dbReference type="EMBL" id="CP102774">
    <property type="protein sequence ID" value="UZF88870.1"/>
    <property type="molecule type" value="Genomic_DNA"/>
</dbReference>
<evidence type="ECO:0000256" key="19">
    <source>
        <dbReference type="PIRNR" id="PIRNR017184"/>
    </source>
</evidence>
<dbReference type="Pfam" id="PF01256">
    <property type="entry name" value="Carb_kinase"/>
    <property type="match status" value="1"/>
</dbReference>
<dbReference type="HAMAP" id="MF_01966">
    <property type="entry name" value="NADHX_epimerase"/>
    <property type="match status" value="1"/>
</dbReference>
<dbReference type="InterPro" id="IPR036652">
    <property type="entry name" value="YjeF_N_dom_sf"/>
</dbReference>
<dbReference type="EC" id="5.1.99.6" evidence="19"/>
<evidence type="ECO:0000256" key="3">
    <source>
        <dbReference type="ARBA" id="ARBA00006001"/>
    </source>
</evidence>
<evidence type="ECO:0000256" key="16">
    <source>
        <dbReference type="ARBA" id="ARBA00049209"/>
    </source>
</evidence>
<dbReference type="AlphaFoldDB" id="A0A9E8CN70"/>
<dbReference type="InterPro" id="IPR017953">
    <property type="entry name" value="Carbohydrate_kinase_pred_CS"/>
</dbReference>
<comment type="similarity">
    <text evidence="17">Belongs to the NnrD/CARKD family.</text>
</comment>
<feature type="domain" description="YjeF C-terminal" evidence="20">
    <location>
        <begin position="231"/>
        <end position="506"/>
    </location>
</feature>
<evidence type="ECO:0000256" key="5">
    <source>
        <dbReference type="ARBA" id="ARBA00022723"/>
    </source>
</evidence>
<evidence type="ECO:0000256" key="2">
    <source>
        <dbReference type="ARBA" id="ARBA00000909"/>
    </source>
</evidence>
<comment type="similarity">
    <text evidence="3 19">In the N-terminal section; belongs to the NnrE/AIBP family.</text>
</comment>
<keyword evidence="8 17" id="KW-0521">NADP</keyword>
<reference evidence="22" key="1">
    <citation type="submission" date="2022-08" db="EMBL/GenBank/DDBJ databases">
        <title>Complete Genome Sequences of 2 Bosea sp. soil isolates.</title>
        <authorList>
            <person name="Alvarez Arevalo M."/>
            <person name="Sterndorff E.B."/>
            <person name="Faurdal D."/>
            <person name="Joergensen T.S."/>
            <person name="Weber T."/>
        </authorList>
    </citation>
    <scope>NUCLEOTIDE SEQUENCE</scope>
    <source>
        <strain evidence="22">NBC_00436</strain>
    </source>
</reference>
<proteinExistence type="inferred from homology"/>
<organism evidence="22">
    <name type="scientific">Bosea sp. NBC_00436</name>
    <dbReference type="NCBI Taxonomy" id="2969620"/>
    <lineage>
        <taxon>Bacteria</taxon>
        <taxon>Pseudomonadati</taxon>
        <taxon>Pseudomonadota</taxon>
        <taxon>Alphaproteobacteria</taxon>
        <taxon>Hyphomicrobiales</taxon>
        <taxon>Boseaceae</taxon>
        <taxon>Bosea</taxon>
    </lineage>
</organism>
<evidence type="ECO:0000256" key="4">
    <source>
        <dbReference type="ARBA" id="ARBA00009524"/>
    </source>
</evidence>
<evidence type="ECO:0000256" key="1">
    <source>
        <dbReference type="ARBA" id="ARBA00000013"/>
    </source>
</evidence>
<evidence type="ECO:0000256" key="10">
    <source>
        <dbReference type="ARBA" id="ARBA00023027"/>
    </source>
</evidence>
<dbReference type="PROSITE" id="PS51383">
    <property type="entry name" value="YJEF_C_3"/>
    <property type="match status" value="1"/>
</dbReference>
<dbReference type="Gene3D" id="3.40.50.10260">
    <property type="entry name" value="YjeF N-terminal domain"/>
    <property type="match status" value="1"/>
</dbReference>
<feature type="binding site" evidence="18">
    <location>
        <begin position="69"/>
        <end position="73"/>
    </location>
    <ligand>
        <name>(6S)-NADPHX</name>
        <dbReference type="ChEBI" id="CHEBI:64076"/>
    </ligand>
</feature>
<comment type="cofactor">
    <cofactor evidence="18 19">
        <name>K(+)</name>
        <dbReference type="ChEBI" id="CHEBI:29103"/>
    </cofactor>
    <text evidence="18 19">Binds 1 potassium ion per subunit.</text>
</comment>
<keyword evidence="11 18" id="KW-0413">Isomerase</keyword>
<dbReference type="InterPro" id="IPR000631">
    <property type="entry name" value="CARKD"/>
</dbReference>
<dbReference type="GO" id="GO:0052855">
    <property type="term" value="F:ADP-dependent NAD(P)H-hydrate dehydratase activity"/>
    <property type="evidence" value="ECO:0007669"/>
    <property type="project" value="UniProtKB-UniRule"/>
</dbReference>
<evidence type="ECO:0000256" key="18">
    <source>
        <dbReference type="HAMAP-Rule" id="MF_01966"/>
    </source>
</evidence>
<evidence type="ECO:0000259" key="20">
    <source>
        <dbReference type="PROSITE" id="PS51383"/>
    </source>
</evidence>
<dbReference type="Gene3D" id="3.40.1190.20">
    <property type="match status" value="1"/>
</dbReference>
<evidence type="ECO:0000256" key="15">
    <source>
        <dbReference type="ARBA" id="ARBA00048238"/>
    </source>
</evidence>
<dbReference type="PROSITE" id="PS01050">
    <property type="entry name" value="YJEF_C_2"/>
    <property type="match status" value="1"/>
</dbReference>
<dbReference type="NCBIfam" id="TIGR00197">
    <property type="entry name" value="yjeF_nterm"/>
    <property type="match status" value="1"/>
</dbReference>
<dbReference type="PANTHER" id="PTHR12592:SF0">
    <property type="entry name" value="ATP-DEPENDENT (S)-NAD(P)H-HYDRATE DEHYDRATASE"/>
    <property type="match status" value="1"/>
</dbReference>
<keyword evidence="13" id="KW-0511">Multifunctional enzyme</keyword>
<evidence type="ECO:0000256" key="17">
    <source>
        <dbReference type="HAMAP-Rule" id="MF_01965"/>
    </source>
</evidence>
<comment type="catalytic activity">
    <reaction evidence="16 17 19">
        <text>(6S)-NADPHX + ADP = AMP + phosphate + NADPH + H(+)</text>
        <dbReference type="Rhea" id="RHEA:32235"/>
        <dbReference type="ChEBI" id="CHEBI:15378"/>
        <dbReference type="ChEBI" id="CHEBI:43474"/>
        <dbReference type="ChEBI" id="CHEBI:57783"/>
        <dbReference type="ChEBI" id="CHEBI:64076"/>
        <dbReference type="ChEBI" id="CHEBI:456215"/>
        <dbReference type="ChEBI" id="CHEBI:456216"/>
        <dbReference type="EC" id="4.2.1.136"/>
    </reaction>
</comment>
<dbReference type="GO" id="GO:0046872">
    <property type="term" value="F:metal ion binding"/>
    <property type="evidence" value="ECO:0007669"/>
    <property type="project" value="UniProtKB-UniRule"/>
</dbReference>
<keyword evidence="7 17" id="KW-0067">ATP-binding</keyword>
<protein>
    <recommendedName>
        <fullName evidence="19">Bifunctional NAD(P)H-hydrate repair enzyme</fullName>
    </recommendedName>
    <alternativeName>
        <fullName evidence="19">Nicotinamide nucleotide repair protein</fullName>
    </alternativeName>
    <domain>
        <recommendedName>
            <fullName evidence="19">ADP-dependent (S)-NAD(P)H-hydrate dehydratase</fullName>
            <ecNumber evidence="19">4.2.1.136</ecNumber>
        </recommendedName>
        <alternativeName>
            <fullName evidence="19">ADP-dependent NAD(P)HX dehydratase</fullName>
        </alternativeName>
    </domain>
    <domain>
        <recommendedName>
            <fullName evidence="19">NAD(P)H-hydrate epimerase</fullName>
            <ecNumber evidence="19">5.1.99.6</ecNumber>
        </recommendedName>
    </domain>
</protein>
<dbReference type="Pfam" id="PF03853">
    <property type="entry name" value="YjeF_N"/>
    <property type="match status" value="1"/>
</dbReference>
<accession>A0A9E8CN70</accession>
<comment type="catalytic activity">
    <reaction evidence="2 18 19">
        <text>(6R)-NADPHX = (6S)-NADPHX</text>
        <dbReference type="Rhea" id="RHEA:32227"/>
        <dbReference type="ChEBI" id="CHEBI:64076"/>
        <dbReference type="ChEBI" id="CHEBI:64077"/>
        <dbReference type="EC" id="5.1.99.6"/>
    </reaction>
</comment>
<comment type="caution">
    <text evidence="17">Lacks conserved residue(s) required for the propagation of feature annotation.</text>
</comment>
<comment type="cofactor">
    <cofactor evidence="17">
        <name>Mg(2+)</name>
        <dbReference type="ChEBI" id="CHEBI:18420"/>
    </cofactor>
</comment>
<dbReference type="SUPFAM" id="SSF53613">
    <property type="entry name" value="Ribokinase-like"/>
    <property type="match status" value="1"/>
</dbReference>
<dbReference type="NCBIfam" id="TIGR00196">
    <property type="entry name" value="yjeF_cterm"/>
    <property type="match status" value="1"/>
</dbReference>
<feature type="domain" description="YjeF N-terminal" evidence="21">
    <location>
        <begin position="22"/>
        <end position="220"/>
    </location>
</feature>
<comment type="catalytic activity">
    <reaction evidence="1 18 19">
        <text>(6R)-NADHX = (6S)-NADHX</text>
        <dbReference type="Rhea" id="RHEA:32215"/>
        <dbReference type="ChEBI" id="CHEBI:64074"/>
        <dbReference type="ChEBI" id="CHEBI:64075"/>
        <dbReference type="EC" id="5.1.99.6"/>
    </reaction>
</comment>
<dbReference type="GO" id="GO:0052856">
    <property type="term" value="F:NAD(P)HX epimerase activity"/>
    <property type="evidence" value="ECO:0007669"/>
    <property type="project" value="UniProtKB-UniRule"/>
</dbReference>
<comment type="catalytic activity">
    <reaction evidence="15 17 19">
        <text>(6S)-NADHX + ADP = AMP + phosphate + NADH + H(+)</text>
        <dbReference type="Rhea" id="RHEA:32223"/>
        <dbReference type="ChEBI" id="CHEBI:15378"/>
        <dbReference type="ChEBI" id="CHEBI:43474"/>
        <dbReference type="ChEBI" id="CHEBI:57945"/>
        <dbReference type="ChEBI" id="CHEBI:64074"/>
        <dbReference type="ChEBI" id="CHEBI:456215"/>
        <dbReference type="ChEBI" id="CHEBI:456216"/>
        <dbReference type="EC" id="4.2.1.136"/>
    </reaction>
</comment>
<feature type="binding site" evidence="18">
    <location>
        <position position="70"/>
    </location>
    <ligand>
        <name>K(+)</name>
        <dbReference type="ChEBI" id="CHEBI:29103"/>
    </ligand>
</feature>
<evidence type="ECO:0000256" key="11">
    <source>
        <dbReference type="ARBA" id="ARBA00023235"/>
    </source>
</evidence>
<feature type="binding site" evidence="17">
    <location>
        <position position="384"/>
    </location>
    <ligand>
        <name>(6S)-NADPHX</name>
        <dbReference type="ChEBI" id="CHEBI:64076"/>
    </ligand>
</feature>
<dbReference type="PIRSF" id="PIRSF017184">
    <property type="entry name" value="Nnr"/>
    <property type="match status" value="1"/>
</dbReference>
<evidence type="ECO:0000259" key="21">
    <source>
        <dbReference type="PROSITE" id="PS51385"/>
    </source>
</evidence>
<keyword evidence="9 18" id="KW-0630">Potassium</keyword>
<feature type="binding site" evidence="17">
    <location>
        <begin position="422"/>
        <end position="426"/>
    </location>
    <ligand>
        <name>AMP</name>
        <dbReference type="ChEBI" id="CHEBI:456215"/>
    </ligand>
</feature>
<keyword evidence="5 18" id="KW-0479">Metal-binding</keyword>
<evidence type="ECO:0000256" key="14">
    <source>
        <dbReference type="ARBA" id="ARBA00025153"/>
    </source>
</evidence>
<dbReference type="InterPro" id="IPR004443">
    <property type="entry name" value="YjeF_N_dom"/>
</dbReference>
<dbReference type="PANTHER" id="PTHR12592">
    <property type="entry name" value="ATP-DEPENDENT (S)-NAD(P)H-HYDRATE DEHYDRATASE FAMILY MEMBER"/>
    <property type="match status" value="1"/>
</dbReference>